<dbReference type="GO" id="GO:0030968">
    <property type="term" value="P:endoplasmic reticulum unfolded protein response"/>
    <property type="evidence" value="ECO:0007669"/>
    <property type="project" value="TreeGrafter"/>
</dbReference>
<feature type="domain" description="Ubiquitin-like" evidence="11">
    <location>
        <begin position="4"/>
        <end position="75"/>
    </location>
</feature>
<dbReference type="SUPFAM" id="SSF54001">
    <property type="entry name" value="Cysteine proteinases"/>
    <property type="match status" value="1"/>
</dbReference>
<accession>A0AAU9IBT0</accession>
<proteinExistence type="predicted"/>
<sequence length="312" mass="34887">MGDFAIRLRYPGGNKAITVSPQATYDELKHLIYSLTNIMPDCQVIKSGYPPKGISADDSISISELGISSGETLIIEALPEAPKPIPKQNENKPVPQVPPQSQIPNRDGKVMIRRIIPADNSCLFNSVGYAMEGRQKHMGEYLRSIIGVFVESDPVNFNEVMLGKQVEDYINWIKQPNSWGGAIELAILSNYYQVEIAAVSVQNARVDLFGEDGGYNNRIYVIYDGIHYDVLVRNRSEDSPEDQDETCFSQNDQEAYQGAVFLANDMRNRRQFTDLANFDLMCGVCNKGLKGESDALEHCKTTGHTNFQEIHK</sequence>
<dbReference type="PROSITE" id="PS50053">
    <property type="entry name" value="UBIQUITIN_2"/>
    <property type="match status" value="1"/>
</dbReference>
<evidence type="ECO:0000256" key="2">
    <source>
        <dbReference type="ARBA" id="ARBA00022670"/>
    </source>
</evidence>
<dbReference type="Proteomes" id="UP001162131">
    <property type="component" value="Unassembled WGS sequence"/>
</dbReference>
<evidence type="ECO:0000256" key="5">
    <source>
        <dbReference type="ARBA" id="ARBA00022786"/>
    </source>
</evidence>
<dbReference type="InterPro" id="IPR029071">
    <property type="entry name" value="Ubiquitin-like_domsf"/>
</dbReference>
<dbReference type="GO" id="GO:0005634">
    <property type="term" value="C:nucleus"/>
    <property type="evidence" value="ECO:0007669"/>
    <property type="project" value="TreeGrafter"/>
</dbReference>
<protein>
    <recommendedName>
        <fullName evidence="9">Ubiquitin thioesterase OTU</fullName>
        <ecNumber evidence="9">3.4.19.12</ecNumber>
    </recommendedName>
</protein>
<comment type="caution">
    <text evidence="13">The sequence shown here is derived from an EMBL/GenBank/DDBJ whole genome shotgun (WGS) entry which is preliminary data.</text>
</comment>
<keyword evidence="8" id="KW-0862">Zinc</keyword>
<evidence type="ECO:0000259" key="12">
    <source>
        <dbReference type="PROSITE" id="PS50802"/>
    </source>
</evidence>
<dbReference type="Pfam" id="PF21403">
    <property type="entry name" value="OTU1_UBXL"/>
    <property type="match status" value="1"/>
</dbReference>
<dbReference type="InterPro" id="IPR048857">
    <property type="entry name" value="OTU1_Ubl"/>
</dbReference>
<dbReference type="EC" id="3.4.19.12" evidence="9"/>
<comment type="catalytic activity">
    <reaction evidence="1 9">
        <text>Thiol-dependent hydrolysis of ester, thioester, amide, peptide and isopeptide bonds formed by the C-terminal Gly of ubiquitin (a 76-residue protein attached to proteins as an intracellular targeting signal).</text>
        <dbReference type="EC" id="3.4.19.12"/>
    </reaction>
</comment>
<keyword evidence="5 9" id="KW-0833">Ubl conjugation pathway</keyword>
<dbReference type="InterPro" id="IPR038765">
    <property type="entry name" value="Papain-like_cys_pep_sf"/>
</dbReference>
<dbReference type="SUPFAM" id="SSF54236">
    <property type="entry name" value="Ubiquitin-like"/>
    <property type="match status" value="1"/>
</dbReference>
<dbReference type="GO" id="GO:0008270">
    <property type="term" value="F:zinc ion binding"/>
    <property type="evidence" value="ECO:0007669"/>
    <property type="project" value="UniProtKB-KW"/>
</dbReference>
<evidence type="ECO:0000256" key="6">
    <source>
        <dbReference type="ARBA" id="ARBA00022801"/>
    </source>
</evidence>
<dbReference type="CDD" id="cd22745">
    <property type="entry name" value="OTU_OTU1"/>
    <property type="match status" value="1"/>
</dbReference>
<evidence type="ECO:0000256" key="7">
    <source>
        <dbReference type="ARBA" id="ARBA00022807"/>
    </source>
</evidence>
<dbReference type="PANTHER" id="PTHR13312:SF0">
    <property type="entry name" value="UBIQUITIN THIOESTERASE OTU1"/>
    <property type="match status" value="1"/>
</dbReference>
<organism evidence="13 14">
    <name type="scientific">Blepharisma stoltei</name>
    <dbReference type="NCBI Taxonomy" id="1481888"/>
    <lineage>
        <taxon>Eukaryota</taxon>
        <taxon>Sar</taxon>
        <taxon>Alveolata</taxon>
        <taxon>Ciliophora</taxon>
        <taxon>Postciliodesmatophora</taxon>
        <taxon>Heterotrichea</taxon>
        <taxon>Heterotrichida</taxon>
        <taxon>Blepharismidae</taxon>
        <taxon>Blepharisma</taxon>
    </lineage>
</organism>
<keyword evidence="3" id="KW-0479">Metal-binding</keyword>
<dbReference type="PROSITE" id="PS50802">
    <property type="entry name" value="OTU"/>
    <property type="match status" value="1"/>
</dbReference>
<evidence type="ECO:0000313" key="14">
    <source>
        <dbReference type="Proteomes" id="UP001162131"/>
    </source>
</evidence>
<dbReference type="CDD" id="cd17059">
    <property type="entry name" value="Ubl_OTU1"/>
    <property type="match status" value="1"/>
</dbReference>
<dbReference type="Gene3D" id="3.10.20.90">
    <property type="entry name" value="Phosphatidylinositol 3-kinase Catalytic Subunit, Chain A, domain 1"/>
    <property type="match status" value="1"/>
</dbReference>
<keyword evidence="4" id="KW-0863">Zinc-finger</keyword>
<evidence type="ECO:0000256" key="9">
    <source>
        <dbReference type="RuleBase" id="RU367104"/>
    </source>
</evidence>
<keyword evidence="6 9" id="KW-0378">Hydrolase</keyword>
<dbReference type="InterPro" id="IPR057766">
    <property type="entry name" value="Znf-C2H2_OTU1-like_C"/>
</dbReference>
<dbReference type="InterPro" id="IPR013087">
    <property type="entry name" value="Znf_C2H2_type"/>
</dbReference>
<evidence type="ECO:0000256" key="1">
    <source>
        <dbReference type="ARBA" id="ARBA00000707"/>
    </source>
</evidence>
<evidence type="ECO:0000259" key="11">
    <source>
        <dbReference type="PROSITE" id="PS50053"/>
    </source>
</evidence>
<dbReference type="GO" id="GO:0005829">
    <property type="term" value="C:cytosol"/>
    <property type="evidence" value="ECO:0007669"/>
    <property type="project" value="TreeGrafter"/>
</dbReference>
<keyword evidence="9" id="KW-0963">Cytoplasm</keyword>
<dbReference type="GO" id="GO:0016579">
    <property type="term" value="P:protein deubiquitination"/>
    <property type="evidence" value="ECO:0007669"/>
    <property type="project" value="TreeGrafter"/>
</dbReference>
<keyword evidence="7 9" id="KW-0788">Thiol protease</keyword>
<dbReference type="AlphaFoldDB" id="A0AAU9IBT0"/>
<evidence type="ECO:0000256" key="10">
    <source>
        <dbReference type="SAM" id="MobiDB-lite"/>
    </source>
</evidence>
<dbReference type="InterPro" id="IPR003323">
    <property type="entry name" value="OTU_dom"/>
</dbReference>
<keyword evidence="14" id="KW-1185">Reference proteome</keyword>
<dbReference type="Pfam" id="PF02338">
    <property type="entry name" value="OTU"/>
    <property type="match status" value="1"/>
</dbReference>
<reference evidence="13" key="1">
    <citation type="submission" date="2021-09" db="EMBL/GenBank/DDBJ databases">
        <authorList>
            <consortium name="AG Swart"/>
            <person name="Singh M."/>
            <person name="Singh A."/>
            <person name="Seah K."/>
            <person name="Emmerich C."/>
        </authorList>
    </citation>
    <scope>NUCLEOTIDE SEQUENCE</scope>
    <source>
        <strain evidence="13">ATCC30299</strain>
    </source>
</reference>
<evidence type="ECO:0000313" key="13">
    <source>
        <dbReference type="EMBL" id="CAG9310881.1"/>
    </source>
</evidence>
<comment type="subcellular location">
    <subcellularLocation>
        <location evidence="9">Cytoplasm</location>
    </subcellularLocation>
</comment>
<evidence type="ECO:0000256" key="4">
    <source>
        <dbReference type="ARBA" id="ARBA00022771"/>
    </source>
</evidence>
<dbReference type="GO" id="GO:0036503">
    <property type="term" value="P:ERAD pathway"/>
    <property type="evidence" value="ECO:0007669"/>
    <property type="project" value="TreeGrafter"/>
</dbReference>
<dbReference type="PANTHER" id="PTHR13312">
    <property type="entry name" value="HIV-INDUCED PROTEIN-7-LIKE PROTEASE"/>
    <property type="match status" value="1"/>
</dbReference>
<evidence type="ECO:0000256" key="8">
    <source>
        <dbReference type="ARBA" id="ARBA00022833"/>
    </source>
</evidence>
<keyword evidence="2" id="KW-0645">Protease</keyword>
<evidence type="ECO:0000256" key="3">
    <source>
        <dbReference type="ARBA" id="ARBA00022723"/>
    </source>
</evidence>
<dbReference type="GO" id="GO:0004843">
    <property type="term" value="F:cysteine-type deubiquitinase activity"/>
    <property type="evidence" value="ECO:0007669"/>
    <property type="project" value="UniProtKB-UniRule"/>
</dbReference>
<gene>
    <name evidence="13" type="ORF">BSTOLATCC_MIC2595</name>
</gene>
<feature type="region of interest" description="Disordered" evidence="10">
    <location>
        <begin position="82"/>
        <end position="103"/>
    </location>
</feature>
<name>A0AAU9IBT0_9CILI</name>
<comment type="function">
    <text evidence="9">Hydrolase that can remove conjugated ubiquitin from proteins and may therefore play an important regulatory role at the level of protein turnover by preventing degradation.</text>
</comment>
<dbReference type="InterPro" id="IPR000626">
    <property type="entry name" value="Ubiquitin-like_dom"/>
</dbReference>
<dbReference type="PROSITE" id="PS00028">
    <property type="entry name" value="ZINC_FINGER_C2H2_1"/>
    <property type="match status" value="1"/>
</dbReference>
<dbReference type="Gene3D" id="3.90.70.80">
    <property type="match status" value="1"/>
</dbReference>
<feature type="domain" description="OTU" evidence="12">
    <location>
        <begin position="111"/>
        <end position="234"/>
    </location>
</feature>
<dbReference type="EMBL" id="CAJZBQ010000003">
    <property type="protein sequence ID" value="CAG9310881.1"/>
    <property type="molecule type" value="Genomic_DNA"/>
</dbReference>
<dbReference type="Pfam" id="PF24560">
    <property type="entry name" value="zf-C2H2_OTU1_C"/>
    <property type="match status" value="1"/>
</dbReference>